<comment type="similarity">
    <text evidence="13">Belongs to the RING-type zinc finger family. ATL subfamily.</text>
</comment>
<keyword evidence="10" id="KW-0862">Zinc</keyword>
<dbReference type="PANTHER" id="PTHR45768">
    <property type="entry name" value="E3 UBIQUITIN-PROTEIN LIGASE RNF13-LIKE"/>
    <property type="match status" value="1"/>
</dbReference>
<keyword evidence="11 15" id="KW-1133">Transmembrane helix</keyword>
<comment type="pathway">
    <text evidence="3">Protein modification; protein ubiquitination.</text>
</comment>
<dbReference type="AlphaFoldDB" id="A0A2N9H006"/>
<keyword evidence="12 15" id="KW-0472">Membrane</keyword>
<dbReference type="PANTHER" id="PTHR45768:SF18">
    <property type="entry name" value="RING-H2 FINGER PROTEIN ATL47-RELATED"/>
    <property type="match status" value="1"/>
</dbReference>
<comment type="catalytic activity">
    <reaction evidence="1">
        <text>S-ubiquitinyl-[E2 ubiquitin-conjugating enzyme]-L-cysteine + [acceptor protein]-L-lysine = [E2 ubiquitin-conjugating enzyme]-L-cysteine + N(6)-ubiquitinyl-[acceptor protein]-L-lysine.</text>
        <dbReference type="EC" id="2.3.2.27"/>
    </reaction>
</comment>
<keyword evidence="9" id="KW-0833">Ubl conjugation pathway</keyword>
<dbReference type="GO" id="GO:0008270">
    <property type="term" value="F:zinc ion binding"/>
    <property type="evidence" value="ECO:0007669"/>
    <property type="project" value="UniProtKB-KW"/>
</dbReference>
<dbReference type="PROSITE" id="PS50089">
    <property type="entry name" value="ZF_RING_2"/>
    <property type="match status" value="1"/>
</dbReference>
<dbReference type="CDD" id="cd16461">
    <property type="entry name" value="RING-H2_EL5-like"/>
    <property type="match status" value="1"/>
</dbReference>
<evidence type="ECO:0000256" key="15">
    <source>
        <dbReference type="SAM" id="Phobius"/>
    </source>
</evidence>
<dbReference type="GO" id="GO:0016020">
    <property type="term" value="C:membrane"/>
    <property type="evidence" value="ECO:0007669"/>
    <property type="project" value="UniProtKB-SubCell"/>
</dbReference>
<evidence type="ECO:0000256" key="11">
    <source>
        <dbReference type="ARBA" id="ARBA00022989"/>
    </source>
</evidence>
<evidence type="ECO:0000256" key="5">
    <source>
        <dbReference type="ARBA" id="ARBA00022679"/>
    </source>
</evidence>
<evidence type="ECO:0000256" key="1">
    <source>
        <dbReference type="ARBA" id="ARBA00000900"/>
    </source>
</evidence>
<sequence length="197" mass="22219">MDPQAFAPPPPSPFLMSNVTSTGLLFLSSLAIVAFCIICTFIIALIDTTVGMLLSWLLFGVRDRHMNDLEAAQEAPGNNVTTFFQILLVELFNGVREEDIEEELVELFNGVREEDIEEEGEEQRLQALELLPPPINYKNLDASSSLRDCAICLEDFVDGESCRVFSVCKHIFHLDCVDKWLRNNPTCPICRNYVMDV</sequence>
<evidence type="ECO:0000256" key="13">
    <source>
        <dbReference type="ARBA" id="ARBA00024209"/>
    </source>
</evidence>
<dbReference type="SMART" id="SM00184">
    <property type="entry name" value="RING"/>
    <property type="match status" value="1"/>
</dbReference>
<evidence type="ECO:0000256" key="6">
    <source>
        <dbReference type="ARBA" id="ARBA00022692"/>
    </source>
</evidence>
<evidence type="ECO:0000256" key="8">
    <source>
        <dbReference type="ARBA" id="ARBA00022771"/>
    </source>
</evidence>
<evidence type="ECO:0000256" key="7">
    <source>
        <dbReference type="ARBA" id="ARBA00022723"/>
    </source>
</evidence>
<protein>
    <recommendedName>
        <fullName evidence="4">RING-type E3 ubiquitin transferase</fullName>
        <ecNumber evidence="4">2.3.2.27</ecNumber>
    </recommendedName>
</protein>
<keyword evidence="6 15" id="KW-0812">Transmembrane</keyword>
<accession>A0A2N9H006</accession>
<reference evidence="17" key="1">
    <citation type="submission" date="2018-02" db="EMBL/GenBank/DDBJ databases">
        <authorList>
            <person name="Cohen D.B."/>
            <person name="Kent A.D."/>
        </authorList>
    </citation>
    <scope>NUCLEOTIDE SEQUENCE</scope>
</reference>
<keyword evidence="8 14" id="KW-0863">Zinc-finger</keyword>
<comment type="subcellular location">
    <subcellularLocation>
        <location evidence="2">Membrane</location>
        <topology evidence="2">Single-pass membrane protein</topology>
    </subcellularLocation>
</comment>
<evidence type="ECO:0000256" key="10">
    <source>
        <dbReference type="ARBA" id="ARBA00022833"/>
    </source>
</evidence>
<dbReference type="Gene3D" id="3.30.40.10">
    <property type="entry name" value="Zinc/RING finger domain, C3HC4 (zinc finger)"/>
    <property type="match status" value="1"/>
</dbReference>
<proteinExistence type="inferred from homology"/>
<feature type="domain" description="RING-type" evidence="16">
    <location>
        <begin position="149"/>
        <end position="191"/>
    </location>
</feature>
<evidence type="ECO:0000256" key="2">
    <source>
        <dbReference type="ARBA" id="ARBA00004167"/>
    </source>
</evidence>
<dbReference type="InterPro" id="IPR013083">
    <property type="entry name" value="Znf_RING/FYVE/PHD"/>
</dbReference>
<dbReference type="SUPFAM" id="SSF57850">
    <property type="entry name" value="RING/U-box"/>
    <property type="match status" value="1"/>
</dbReference>
<evidence type="ECO:0000256" key="12">
    <source>
        <dbReference type="ARBA" id="ARBA00023136"/>
    </source>
</evidence>
<evidence type="ECO:0000256" key="9">
    <source>
        <dbReference type="ARBA" id="ARBA00022786"/>
    </source>
</evidence>
<evidence type="ECO:0000259" key="16">
    <source>
        <dbReference type="PROSITE" id="PS50089"/>
    </source>
</evidence>
<dbReference type="EMBL" id="OIVN01002596">
    <property type="protein sequence ID" value="SPD04940.1"/>
    <property type="molecule type" value="Genomic_DNA"/>
</dbReference>
<keyword evidence="5" id="KW-0808">Transferase</keyword>
<organism evidence="17">
    <name type="scientific">Fagus sylvatica</name>
    <name type="common">Beechnut</name>
    <dbReference type="NCBI Taxonomy" id="28930"/>
    <lineage>
        <taxon>Eukaryota</taxon>
        <taxon>Viridiplantae</taxon>
        <taxon>Streptophyta</taxon>
        <taxon>Embryophyta</taxon>
        <taxon>Tracheophyta</taxon>
        <taxon>Spermatophyta</taxon>
        <taxon>Magnoliopsida</taxon>
        <taxon>eudicotyledons</taxon>
        <taxon>Gunneridae</taxon>
        <taxon>Pentapetalae</taxon>
        <taxon>rosids</taxon>
        <taxon>fabids</taxon>
        <taxon>Fagales</taxon>
        <taxon>Fagaceae</taxon>
        <taxon>Fagus</taxon>
    </lineage>
</organism>
<name>A0A2N9H006_FAGSY</name>
<dbReference type="Pfam" id="PF13639">
    <property type="entry name" value="zf-RING_2"/>
    <property type="match status" value="1"/>
</dbReference>
<dbReference type="GO" id="GO:0061630">
    <property type="term" value="F:ubiquitin protein ligase activity"/>
    <property type="evidence" value="ECO:0007669"/>
    <property type="project" value="UniProtKB-EC"/>
</dbReference>
<feature type="transmembrane region" description="Helical" evidence="15">
    <location>
        <begin position="26"/>
        <end position="59"/>
    </location>
</feature>
<dbReference type="EC" id="2.3.2.27" evidence="4"/>
<evidence type="ECO:0000256" key="14">
    <source>
        <dbReference type="PROSITE-ProRule" id="PRU00175"/>
    </source>
</evidence>
<keyword evidence="7" id="KW-0479">Metal-binding</keyword>
<evidence type="ECO:0000256" key="4">
    <source>
        <dbReference type="ARBA" id="ARBA00012483"/>
    </source>
</evidence>
<evidence type="ECO:0000256" key="3">
    <source>
        <dbReference type="ARBA" id="ARBA00004906"/>
    </source>
</evidence>
<dbReference type="InterPro" id="IPR001841">
    <property type="entry name" value="Znf_RING"/>
</dbReference>
<evidence type="ECO:0000313" key="17">
    <source>
        <dbReference type="EMBL" id="SPD04940.1"/>
    </source>
</evidence>
<gene>
    <name evidence="17" type="ORF">FSB_LOCUS32822</name>
</gene>